<organism evidence="3 4">
    <name type="scientific">Neorhodopirellula pilleata</name>
    <dbReference type="NCBI Taxonomy" id="2714738"/>
    <lineage>
        <taxon>Bacteria</taxon>
        <taxon>Pseudomonadati</taxon>
        <taxon>Planctomycetota</taxon>
        <taxon>Planctomycetia</taxon>
        <taxon>Pirellulales</taxon>
        <taxon>Pirellulaceae</taxon>
        <taxon>Neorhodopirellula</taxon>
    </lineage>
</organism>
<keyword evidence="4" id="KW-1185">Reference proteome</keyword>
<evidence type="ECO:0000313" key="3">
    <source>
        <dbReference type="EMBL" id="TWT86353.1"/>
    </source>
</evidence>
<dbReference type="InterPro" id="IPR015943">
    <property type="entry name" value="WD40/YVTN_repeat-like_dom_sf"/>
</dbReference>
<dbReference type="PANTHER" id="PTHR34512">
    <property type="entry name" value="CELL SURFACE PROTEIN"/>
    <property type="match status" value="1"/>
</dbReference>
<dbReference type="PANTHER" id="PTHR34512:SF30">
    <property type="entry name" value="OUTER MEMBRANE PROTEIN ASSEMBLY FACTOR BAMB"/>
    <property type="match status" value="1"/>
</dbReference>
<dbReference type="EMBL" id="SJPM01000036">
    <property type="protein sequence ID" value="TWT86353.1"/>
    <property type="molecule type" value="Genomic_DNA"/>
</dbReference>
<dbReference type="InterPro" id="IPR018391">
    <property type="entry name" value="PQQ_b-propeller_rpt"/>
</dbReference>
<sequence length="423" mass="46336" precursor="true">MLIRLCLVCLSFIIVLQKTSVIAETPATKTPSFSVSDWPWWRGPTGDGHAVGQQTPPLNWTSNENLLWKQPIPGRGHAAPTVVGDAIYLPTADRERDVQTVICLDRASGKPSWETTVHRGGLMKKNEKASQASSTIACDGERLFVNFLNNGAVFTSAISLDGEVLWQRKISDYVLHQGYGSSPTIYKHLVIVAADNKGGGAIVALDRRSGEEVWRQARPKKPNYSSPVVLNVSGREQLIMIGCDLVSGFDPLTGEKLWEFPGATTECVITTVTDGDLIYTSGGYPRNHLAAVRGDGSGEVVWETGDRIYVPSLLIQDDYLYAVFDAGVAACWRADTGEQQWKARLGGNYTASPVLVGDRIYATSEDGETIIFSATPERFEKLAENKLADDAFATPVIVADRIYARMGVREGDQRQEYLFCIGE</sequence>
<dbReference type="OrthoDB" id="244732at2"/>
<comment type="caution">
    <text evidence="3">The sequence shown here is derived from an EMBL/GenBank/DDBJ whole genome shotgun (WGS) entry which is preliminary data.</text>
</comment>
<protein>
    <submittedName>
        <fullName evidence="3">Outer membrane biogenesis protein BamB</fullName>
    </submittedName>
</protein>
<dbReference type="Proteomes" id="UP000316213">
    <property type="component" value="Unassembled WGS sequence"/>
</dbReference>
<feature type="domain" description="Pyrrolo-quinoline quinone repeat" evidence="2">
    <location>
        <begin position="99"/>
        <end position="342"/>
    </location>
</feature>
<dbReference type="InterPro" id="IPR011047">
    <property type="entry name" value="Quinoprotein_ADH-like_sf"/>
</dbReference>
<dbReference type="InterPro" id="IPR002372">
    <property type="entry name" value="PQQ_rpt_dom"/>
</dbReference>
<feature type="signal peptide" evidence="1">
    <location>
        <begin position="1"/>
        <end position="23"/>
    </location>
</feature>
<feature type="chain" id="PRO_5022737606" evidence="1">
    <location>
        <begin position="24"/>
        <end position="423"/>
    </location>
</feature>
<dbReference type="SUPFAM" id="SSF50998">
    <property type="entry name" value="Quinoprotein alcohol dehydrogenase-like"/>
    <property type="match status" value="1"/>
</dbReference>
<proteinExistence type="predicted"/>
<keyword evidence="1" id="KW-0732">Signal</keyword>
<dbReference type="RefSeq" id="WP_146582706.1">
    <property type="nucleotide sequence ID" value="NZ_SJPM01000036.1"/>
</dbReference>
<evidence type="ECO:0000313" key="4">
    <source>
        <dbReference type="Proteomes" id="UP000316213"/>
    </source>
</evidence>
<dbReference type="Gene3D" id="2.130.10.10">
    <property type="entry name" value="YVTN repeat-like/Quinoprotein amine dehydrogenase"/>
    <property type="match status" value="1"/>
</dbReference>
<dbReference type="SMART" id="SM00564">
    <property type="entry name" value="PQQ"/>
    <property type="match status" value="4"/>
</dbReference>
<dbReference type="Pfam" id="PF13360">
    <property type="entry name" value="PQQ_2"/>
    <property type="match status" value="1"/>
</dbReference>
<dbReference type="Gene3D" id="2.40.10.480">
    <property type="match status" value="1"/>
</dbReference>
<dbReference type="AlphaFoldDB" id="A0A5C5ZII5"/>
<evidence type="ECO:0000259" key="2">
    <source>
        <dbReference type="Pfam" id="PF13360"/>
    </source>
</evidence>
<reference evidence="3 4" key="1">
    <citation type="submission" date="2019-02" db="EMBL/GenBank/DDBJ databases">
        <title>Deep-cultivation of Planctomycetes and their phenomic and genomic characterization uncovers novel biology.</title>
        <authorList>
            <person name="Wiegand S."/>
            <person name="Jogler M."/>
            <person name="Boedeker C."/>
            <person name="Pinto D."/>
            <person name="Vollmers J."/>
            <person name="Rivas-Marin E."/>
            <person name="Kohn T."/>
            <person name="Peeters S.H."/>
            <person name="Heuer A."/>
            <person name="Rast P."/>
            <person name="Oberbeckmann S."/>
            <person name="Bunk B."/>
            <person name="Jeske O."/>
            <person name="Meyerdierks A."/>
            <person name="Storesund J.E."/>
            <person name="Kallscheuer N."/>
            <person name="Luecker S."/>
            <person name="Lage O.M."/>
            <person name="Pohl T."/>
            <person name="Merkel B.J."/>
            <person name="Hornburger P."/>
            <person name="Mueller R.-W."/>
            <person name="Bruemmer F."/>
            <person name="Labrenz M."/>
            <person name="Spormann A.M."/>
            <person name="Op Den Camp H."/>
            <person name="Overmann J."/>
            <person name="Amann R."/>
            <person name="Jetten M.S.M."/>
            <person name="Mascher T."/>
            <person name="Medema M.H."/>
            <person name="Devos D.P."/>
            <person name="Kaster A.-K."/>
            <person name="Ovreas L."/>
            <person name="Rohde M."/>
            <person name="Galperin M.Y."/>
            <person name="Jogler C."/>
        </authorList>
    </citation>
    <scope>NUCLEOTIDE SEQUENCE [LARGE SCALE GENOMIC DNA]</scope>
    <source>
        <strain evidence="3 4">Pla100</strain>
    </source>
</reference>
<accession>A0A5C5ZII5</accession>
<evidence type="ECO:0000256" key="1">
    <source>
        <dbReference type="SAM" id="SignalP"/>
    </source>
</evidence>
<name>A0A5C5ZII5_9BACT</name>
<gene>
    <name evidence="3" type="ORF">Pla100_61020</name>
</gene>